<dbReference type="EMBL" id="JAPCXB010000213">
    <property type="protein sequence ID" value="KAJ1604783.1"/>
    <property type="molecule type" value="Genomic_DNA"/>
</dbReference>
<evidence type="ECO:0000313" key="1">
    <source>
        <dbReference type="EMBL" id="KAJ1604783.1"/>
    </source>
</evidence>
<protein>
    <submittedName>
        <fullName evidence="1">Sacsin like HSP90 chaperone domain</fullName>
    </submittedName>
</protein>
<gene>
    <name evidence="1" type="ORF">OJ252_3649</name>
</gene>
<name>A0ABQ8P2V7_9CRYT</name>
<comment type="caution">
    <text evidence="1">The sequence shown here is derived from an EMBL/GenBank/DDBJ whole genome shotgun (WGS) entry which is preliminary data.</text>
</comment>
<accession>A0ABQ8P2V7</accession>
<sequence>MLAQISHSHDYEPLSVSSRFSSVAEETAYSIAQWLVLFVNTYDSRKKVGALYRQIPNKNAASILLVNKSVEKTGQLMDLYSLLLDPLKGSAGLNSIINIDLYELLILSSSQRLLLLSKHAPTSDSLSNTSSRDFSRMRDREYSSERSLDCMIKEYIDKNPLFLGNTSNEKPTQQ</sequence>
<organism evidence="1 2">
    <name type="scientific">Cryptosporidium canis</name>
    <dbReference type="NCBI Taxonomy" id="195482"/>
    <lineage>
        <taxon>Eukaryota</taxon>
        <taxon>Sar</taxon>
        <taxon>Alveolata</taxon>
        <taxon>Apicomplexa</taxon>
        <taxon>Conoidasida</taxon>
        <taxon>Coccidia</taxon>
        <taxon>Eucoccidiorida</taxon>
        <taxon>Eimeriorina</taxon>
        <taxon>Cryptosporidiidae</taxon>
        <taxon>Cryptosporidium</taxon>
    </lineage>
</organism>
<proteinExistence type="predicted"/>
<evidence type="ECO:0000313" key="2">
    <source>
        <dbReference type="Proteomes" id="UP001071777"/>
    </source>
</evidence>
<dbReference type="Proteomes" id="UP001071777">
    <property type="component" value="Unassembled WGS sequence"/>
</dbReference>
<keyword evidence="2" id="KW-1185">Reference proteome</keyword>
<reference evidence="1" key="1">
    <citation type="submission" date="2022-10" db="EMBL/GenBank/DDBJ databases">
        <title>Adaptive evolution leads to modifications in subtelomeric GC content in a zoonotic Cryptosporidium species.</title>
        <authorList>
            <person name="Li J."/>
            <person name="Feng Y."/>
            <person name="Xiao L."/>
        </authorList>
    </citation>
    <scope>NUCLEOTIDE SEQUENCE</scope>
    <source>
        <strain evidence="1">25894</strain>
    </source>
</reference>